<gene>
    <name evidence="1" type="ORF">D3H35_21225</name>
</gene>
<evidence type="ECO:0000313" key="2">
    <source>
        <dbReference type="Proteomes" id="UP000266340"/>
    </source>
</evidence>
<keyword evidence="2" id="KW-1185">Reference proteome</keyword>
<sequence length="112" mass="12859">MEQFDLKEMQIRIEKIKEKIHELANDPLRENLKEFYMMGLITPLLDELGADPAVIVGGHAVELYTSGSYKTVDVDLVLERDDLARRLFDKLGFLREGIPLRSGFGYSDRNTE</sequence>
<accession>A0A398CUX7</accession>
<reference evidence="1 2" key="1">
    <citation type="submission" date="2018-09" db="EMBL/GenBank/DDBJ databases">
        <title>Cohnella cavernae sp. nov., isolated from a karst cave.</title>
        <authorList>
            <person name="Zhu H."/>
        </authorList>
    </citation>
    <scope>NUCLEOTIDE SEQUENCE [LARGE SCALE GENOMIC DNA]</scope>
    <source>
        <strain evidence="1 2">K2E09-144</strain>
    </source>
</reference>
<dbReference type="Proteomes" id="UP000266340">
    <property type="component" value="Unassembled WGS sequence"/>
</dbReference>
<comment type="caution">
    <text evidence="1">The sequence shown here is derived from an EMBL/GenBank/DDBJ whole genome shotgun (WGS) entry which is preliminary data.</text>
</comment>
<evidence type="ECO:0000313" key="1">
    <source>
        <dbReference type="EMBL" id="RIE03101.1"/>
    </source>
</evidence>
<dbReference type="RefSeq" id="WP_119151128.1">
    <property type="nucleotide sequence ID" value="NZ_JBHSOV010000042.1"/>
</dbReference>
<name>A0A398CUX7_9BACL</name>
<protein>
    <recommendedName>
        <fullName evidence="3">Nucleotidyltransferase family protein</fullName>
    </recommendedName>
</protein>
<proteinExistence type="predicted"/>
<dbReference type="OrthoDB" id="7432624at2"/>
<evidence type="ECO:0008006" key="3">
    <source>
        <dbReference type="Google" id="ProtNLM"/>
    </source>
</evidence>
<dbReference type="EMBL" id="QXJM01000039">
    <property type="protein sequence ID" value="RIE03101.1"/>
    <property type="molecule type" value="Genomic_DNA"/>
</dbReference>
<dbReference type="AlphaFoldDB" id="A0A398CUX7"/>
<organism evidence="1 2">
    <name type="scientific">Cohnella faecalis</name>
    <dbReference type="NCBI Taxonomy" id="2315694"/>
    <lineage>
        <taxon>Bacteria</taxon>
        <taxon>Bacillati</taxon>
        <taxon>Bacillota</taxon>
        <taxon>Bacilli</taxon>
        <taxon>Bacillales</taxon>
        <taxon>Paenibacillaceae</taxon>
        <taxon>Cohnella</taxon>
    </lineage>
</organism>